<evidence type="ECO:0000256" key="7">
    <source>
        <dbReference type="ARBA" id="ARBA00023065"/>
    </source>
</evidence>
<dbReference type="EMBL" id="FOZV01000007">
    <property type="protein sequence ID" value="SFS83606.1"/>
    <property type="molecule type" value="Genomic_DNA"/>
</dbReference>
<keyword evidence="10 11" id="KW-0998">Cell outer membrane</keyword>
<proteinExistence type="inferred from homology"/>
<dbReference type="OrthoDB" id="9760620at2"/>
<evidence type="ECO:0000256" key="9">
    <source>
        <dbReference type="ARBA" id="ARBA00023136"/>
    </source>
</evidence>
<dbReference type="Pfam" id="PF07715">
    <property type="entry name" value="Plug"/>
    <property type="match status" value="1"/>
</dbReference>
<dbReference type="GO" id="GO:0006826">
    <property type="term" value="P:iron ion transport"/>
    <property type="evidence" value="ECO:0007669"/>
    <property type="project" value="UniProtKB-KW"/>
</dbReference>
<evidence type="ECO:0000259" key="13">
    <source>
        <dbReference type="Pfam" id="PF00593"/>
    </source>
</evidence>
<dbReference type="Gene3D" id="2.170.130.10">
    <property type="entry name" value="TonB-dependent receptor, plug domain"/>
    <property type="match status" value="1"/>
</dbReference>
<keyword evidence="5 11" id="KW-0812">Transmembrane</keyword>
<evidence type="ECO:0000256" key="12">
    <source>
        <dbReference type="RuleBase" id="RU003357"/>
    </source>
</evidence>
<dbReference type="InterPro" id="IPR039426">
    <property type="entry name" value="TonB-dep_rcpt-like"/>
</dbReference>
<keyword evidence="6" id="KW-0408">Iron</keyword>
<dbReference type="RefSeq" id="WP_092312438.1">
    <property type="nucleotide sequence ID" value="NZ_FOZV01000007.1"/>
</dbReference>
<keyword evidence="16" id="KW-1185">Reference proteome</keyword>
<keyword evidence="4" id="KW-0410">Iron transport</keyword>
<evidence type="ECO:0000256" key="8">
    <source>
        <dbReference type="ARBA" id="ARBA00023077"/>
    </source>
</evidence>
<feature type="domain" description="TonB-dependent receptor-like beta-barrel" evidence="13">
    <location>
        <begin position="276"/>
        <end position="639"/>
    </location>
</feature>
<dbReference type="InterPro" id="IPR037066">
    <property type="entry name" value="Plug_dom_sf"/>
</dbReference>
<sequence>MLLSTVSALALLGAPAVSEPLEEPTVLSEVVVTAMIDPADPTVARRARAELQETPGAVSVIAREAYQDHLATHLGEALHGAPGVYAQKRWGEDVRLSIRGSGVGNSIHNRGVVLAQDGVPFNQADGFGDFQEIDLLSARYIEVYKGGNALRFGGAAMGGAIELNTPTGRNAPAANEVRLEGGSFGTFRAHGELARKGDAWDVWAGATFLAADGARAHSAQQSQRLSLNLGRSLGEDREVRVLLSAADIENEIPGALTWAQLQADPDQAAPGVIARDYRRDMTSLRGSVQVDWRLNEAWTFEGGIYAALKDLDHPISIVIDQESLNIGAFGRLDWAGTLGGRQADLFVGAWLRQGELDGRVLQNVAGQRGALMGDTRQEATALDVFAEGRLFVTEQLAVVAGGSAGWTSRDYTDRLNPARSDSRDFDWFAPRLGLLWEFEGGQQLFANVTRSVEPPAFAALVQSPIPAFVPVEMQEAWTYEIGARGRRGALSWDMAAYRMEVDNELLSFLPGPDIPAATFNAGPTIHSGVEAGLEWRILRAGDYELDLHQTYAWSDFRFHGDSRYGSNQLPVVPEHHYHAELRLGRRGVWSIAPAVEWAPGGAWVDYANTLESPGYAVWSLNATWTARPGVTLFLDARNLTDEIYASNANAVTDARVASTAVFWPGEGRSAFVGLRASF</sequence>
<dbReference type="Pfam" id="PF00593">
    <property type="entry name" value="TonB_dep_Rec_b-barrel"/>
    <property type="match status" value="1"/>
</dbReference>
<keyword evidence="3 11" id="KW-1134">Transmembrane beta strand</keyword>
<evidence type="ECO:0000256" key="1">
    <source>
        <dbReference type="ARBA" id="ARBA00004571"/>
    </source>
</evidence>
<dbReference type="PANTHER" id="PTHR32552:SF81">
    <property type="entry name" value="TONB-DEPENDENT OUTER MEMBRANE RECEPTOR"/>
    <property type="match status" value="1"/>
</dbReference>
<evidence type="ECO:0000313" key="16">
    <source>
        <dbReference type="Proteomes" id="UP000198788"/>
    </source>
</evidence>
<evidence type="ECO:0000256" key="3">
    <source>
        <dbReference type="ARBA" id="ARBA00022452"/>
    </source>
</evidence>
<comment type="subcellular location">
    <subcellularLocation>
        <location evidence="1 11">Cell outer membrane</location>
        <topology evidence="1 11">Multi-pass membrane protein</topology>
    </subcellularLocation>
</comment>
<keyword evidence="7" id="KW-0406">Ion transport</keyword>
<comment type="similarity">
    <text evidence="11 12">Belongs to the TonB-dependent receptor family.</text>
</comment>
<dbReference type="PANTHER" id="PTHR32552">
    <property type="entry name" value="FERRICHROME IRON RECEPTOR-RELATED"/>
    <property type="match status" value="1"/>
</dbReference>
<evidence type="ECO:0000256" key="6">
    <source>
        <dbReference type="ARBA" id="ARBA00023004"/>
    </source>
</evidence>
<dbReference type="InterPro" id="IPR000531">
    <property type="entry name" value="Beta-barrel_TonB"/>
</dbReference>
<dbReference type="AlphaFoldDB" id="A0A1I6T356"/>
<evidence type="ECO:0000259" key="14">
    <source>
        <dbReference type="Pfam" id="PF07715"/>
    </source>
</evidence>
<dbReference type="PROSITE" id="PS52016">
    <property type="entry name" value="TONB_DEPENDENT_REC_3"/>
    <property type="match status" value="1"/>
</dbReference>
<organism evidence="15 16">
    <name type="scientific">Brevundimonas viscosa</name>
    <dbReference type="NCBI Taxonomy" id="871741"/>
    <lineage>
        <taxon>Bacteria</taxon>
        <taxon>Pseudomonadati</taxon>
        <taxon>Pseudomonadota</taxon>
        <taxon>Alphaproteobacteria</taxon>
        <taxon>Caulobacterales</taxon>
        <taxon>Caulobacteraceae</taxon>
        <taxon>Brevundimonas</taxon>
    </lineage>
</organism>
<evidence type="ECO:0000256" key="10">
    <source>
        <dbReference type="ARBA" id="ARBA00023237"/>
    </source>
</evidence>
<dbReference type="InterPro" id="IPR012910">
    <property type="entry name" value="Plug_dom"/>
</dbReference>
<dbReference type="SUPFAM" id="SSF56935">
    <property type="entry name" value="Porins"/>
    <property type="match status" value="1"/>
</dbReference>
<protein>
    <submittedName>
        <fullName evidence="15">Iron complex outermembrane recepter protein</fullName>
    </submittedName>
</protein>
<evidence type="ECO:0000256" key="11">
    <source>
        <dbReference type="PROSITE-ProRule" id="PRU01360"/>
    </source>
</evidence>
<evidence type="ECO:0000256" key="2">
    <source>
        <dbReference type="ARBA" id="ARBA00022448"/>
    </source>
</evidence>
<name>A0A1I6T356_9CAUL</name>
<keyword evidence="2 11" id="KW-0813">Transport</keyword>
<evidence type="ECO:0000256" key="4">
    <source>
        <dbReference type="ARBA" id="ARBA00022496"/>
    </source>
</evidence>
<feature type="domain" description="TonB-dependent receptor plug" evidence="14">
    <location>
        <begin position="51"/>
        <end position="160"/>
    </location>
</feature>
<accession>A0A1I6T356</accession>
<keyword evidence="9 11" id="KW-0472">Membrane</keyword>
<dbReference type="GO" id="GO:0009279">
    <property type="term" value="C:cell outer membrane"/>
    <property type="evidence" value="ECO:0007669"/>
    <property type="project" value="UniProtKB-SubCell"/>
</dbReference>
<evidence type="ECO:0000313" key="15">
    <source>
        <dbReference type="EMBL" id="SFS83606.1"/>
    </source>
</evidence>
<dbReference type="Proteomes" id="UP000198788">
    <property type="component" value="Unassembled WGS sequence"/>
</dbReference>
<keyword evidence="8 12" id="KW-0798">TonB box</keyword>
<reference evidence="16" key="1">
    <citation type="submission" date="2016-10" db="EMBL/GenBank/DDBJ databases">
        <authorList>
            <person name="Varghese N."/>
            <person name="Submissions S."/>
        </authorList>
    </citation>
    <scope>NUCLEOTIDE SEQUENCE [LARGE SCALE GENOMIC DNA]</scope>
    <source>
        <strain evidence="16">CGMCC 1.10683</strain>
    </source>
</reference>
<gene>
    <name evidence="15" type="ORF">SAMN05192570_2928</name>
</gene>
<dbReference type="Gene3D" id="2.40.170.20">
    <property type="entry name" value="TonB-dependent receptor, beta-barrel domain"/>
    <property type="match status" value="1"/>
</dbReference>
<dbReference type="STRING" id="871741.SAMN05192570_2928"/>
<evidence type="ECO:0000256" key="5">
    <source>
        <dbReference type="ARBA" id="ARBA00022692"/>
    </source>
</evidence>
<dbReference type="InterPro" id="IPR036942">
    <property type="entry name" value="Beta-barrel_TonB_sf"/>
</dbReference>